<evidence type="ECO:0000313" key="2">
    <source>
        <dbReference type="Proteomes" id="UP000580250"/>
    </source>
</evidence>
<evidence type="ECO:0000313" key="1">
    <source>
        <dbReference type="EMBL" id="CAD2155764.1"/>
    </source>
</evidence>
<proteinExistence type="predicted"/>
<gene>
    <name evidence="1" type="ORF">MENT_LOCUS11985</name>
</gene>
<protein>
    <submittedName>
        <fullName evidence="1">Uncharacterized protein</fullName>
    </submittedName>
</protein>
<dbReference type="AlphaFoldDB" id="A0A6V7UEJ1"/>
<organism evidence="1 2">
    <name type="scientific">Meloidogyne enterolobii</name>
    <name type="common">Root-knot nematode worm</name>
    <name type="synonym">Meloidogyne mayaguensis</name>
    <dbReference type="NCBI Taxonomy" id="390850"/>
    <lineage>
        <taxon>Eukaryota</taxon>
        <taxon>Metazoa</taxon>
        <taxon>Ecdysozoa</taxon>
        <taxon>Nematoda</taxon>
        <taxon>Chromadorea</taxon>
        <taxon>Rhabditida</taxon>
        <taxon>Tylenchina</taxon>
        <taxon>Tylenchomorpha</taxon>
        <taxon>Tylenchoidea</taxon>
        <taxon>Meloidogynidae</taxon>
        <taxon>Meloidogyninae</taxon>
        <taxon>Meloidogyne</taxon>
    </lineage>
</organism>
<sequence>MEADLLVNDVTSKNTSSEVRAGEVKTIKFEIRLPQRGLVTSLESKSVSVLYTIQLELMYRNNSEFINLMKIFLE</sequence>
<dbReference type="Proteomes" id="UP000580250">
    <property type="component" value="Unassembled WGS sequence"/>
</dbReference>
<dbReference type="EMBL" id="CAJEWN010000060">
    <property type="protein sequence ID" value="CAD2155764.1"/>
    <property type="molecule type" value="Genomic_DNA"/>
</dbReference>
<comment type="caution">
    <text evidence="1">The sequence shown here is derived from an EMBL/GenBank/DDBJ whole genome shotgun (WGS) entry which is preliminary data.</text>
</comment>
<dbReference type="InterPro" id="IPR014752">
    <property type="entry name" value="Arrestin-like_C"/>
</dbReference>
<dbReference type="Gene3D" id="2.60.40.640">
    <property type="match status" value="1"/>
</dbReference>
<accession>A0A6V7UEJ1</accession>
<name>A0A6V7UEJ1_MELEN</name>
<reference evidence="1 2" key="1">
    <citation type="submission" date="2020-08" db="EMBL/GenBank/DDBJ databases">
        <authorList>
            <person name="Koutsovoulos G."/>
            <person name="Danchin GJ E."/>
        </authorList>
    </citation>
    <scope>NUCLEOTIDE SEQUENCE [LARGE SCALE GENOMIC DNA]</scope>
</reference>